<feature type="transmembrane region" description="Helical" evidence="7">
    <location>
        <begin position="96"/>
        <end position="119"/>
    </location>
</feature>
<feature type="transmembrane region" description="Helical" evidence="7">
    <location>
        <begin position="232"/>
        <end position="255"/>
    </location>
</feature>
<evidence type="ECO:0000256" key="2">
    <source>
        <dbReference type="ARBA" id="ARBA00022448"/>
    </source>
</evidence>
<keyword evidence="9" id="KW-1185">Reference proteome</keyword>
<organism evidence="8 9">
    <name type="scientific">Szabonella alba</name>
    <dbReference type="NCBI Taxonomy" id="2804194"/>
    <lineage>
        <taxon>Bacteria</taxon>
        <taxon>Pseudomonadati</taxon>
        <taxon>Pseudomonadota</taxon>
        <taxon>Alphaproteobacteria</taxon>
        <taxon>Rhodobacterales</taxon>
        <taxon>Paracoccaceae</taxon>
        <taxon>Szabonella</taxon>
    </lineage>
</organism>
<feature type="transmembrane region" description="Helical" evidence="7">
    <location>
        <begin position="293"/>
        <end position="313"/>
    </location>
</feature>
<evidence type="ECO:0000313" key="9">
    <source>
        <dbReference type="Proteomes" id="UP000648908"/>
    </source>
</evidence>
<sequence length="314" mass="32233">MGTIAAITLPIFAIVALGWGTVRSGLFSGADMRIIGRFVINIALPALLFNALASRNPAEIVNPLYLALYAGASVATLLVALVWFRRVQGLPLPEAGICVMGTSCANSGYFAFPILALAVPETAPAVLAMGVMVENLVMIPLCLILIAAGSERPGGKAALVLHIARDLLRRPLTIAMAAGLVWASLALPVPEVLDRVTGMLSTASVPLALFVIGGSLAGVTPRGDLARASQIATAKLILHPAMALAGLGLVAALGLTGLDPALRISLLVTTAVPMIGVYPIFAQEQGLERLASLALLLATAASFLTLSGVLALLL</sequence>
<feature type="transmembrane region" description="Helical" evidence="7">
    <location>
        <begin position="199"/>
        <end position="220"/>
    </location>
</feature>
<feature type="transmembrane region" description="Helical" evidence="7">
    <location>
        <begin position="125"/>
        <end position="146"/>
    </location>
</feature>
<keyword evidence="2" id="KW-0813">Transport</keyword>
<dbReference type="EMBL" id="JAESVN010000005">
    <property type="protein sequence ID" value="MBL4918060.1"/>
    <property type="molecule type" value="Genomic_DNA"/>
</dbReference>
<dbReference type="GO" id="GO:0055085">
    <property type="term" value="P:transmembrane transport"/>
    <property type="evidence" value="ECO:0007669"/>
    <property type="project" value="InterPro"/>
</dbReference>
<keyword evidence="4 7" id="KW-0812">Transmembrane</keyword>
<dbReference type="PANTHER" id="PTHR36838:SF3">
    <property type="entry name" value="TRANSPORTER AUXIN EFFLUX CARRIER EC FAMILY"/>
    <property type="match status" value="1"/>
</dbReference>
<feature type="transmembrane region" description="Helical" evidence="7">
    <location>
        <begin position="64"/>
        <end position="84"/>
    </location>
</feature>
<dbReference type="PANTHER" id="PTHR36838">
    <property type="entry name" value="AUXIN EFFLUX CARRIER FAMILY PROTEIN"/>
    <property type="match status" value="1"/>
</dbReference>
<accession>A0A8K0Y0D0</accession>
<comment type="caution">
    <text evidence="8">The sequence shown here is derived from an EMBL/GenBank/DDBJ whole genome shotgun (WGS) entry which is preliminary data.</text>
</comment>
<evidence type="ECO:0000256" key="5">
    <source>
        <dbReference type="ARBA" id="ARBA00022989"/>
    </source>
</evidence>
<dbReference type="Proteomes" id="UP000648908">
    <property type="component" value="Unassembled WGS sequence"/>
</dbReference>
<keyword evidence="5 7" id="KW-1133">Transmembrane helix</keyword>
<evidence type="ECO:0000256" key="1">
    <source>
        <dbReference type="ARBA" id="ARBA00004141"/>
    </source>
</evidence>
<evidence type="ECO:0000256" key="6">
    <source>
        <dbReference type="ARBA" id="ARBA00023136"/>
    </source>
</evidence>
<dbReference type="Pfam" id="PF03547">
    <property type="entry name" value="Mem_trans"/>
    <property type="match status" value="1"/>
</dbReference>
<evidence type="ECO:0000256" key="3">
    <source>
        <dbReference type="ARBA" id="ARBA00022475"/>
    </source>
</evidence>
<dbReference type="GO" id="GO:0016020">
    <property type="term" value="C:membrane"/>
    <property type="evidence" value="ECO:0007669"/>
    <property type="project" value="UniProtKB-SubCell"/>
</dbReference>
<name>A0A8K0Y0D0_9RHOB</name>
<dbReference type="RefSeq" id="WP_202689056.1">
    <property type="nucleotide sequence ID" value="NZ_JAESVN010000005.1"/>
</dbReference>
<feature type="transmembrane region" description="Helical" evidence="7">
    <location>
        <begin position="34"/>
        <end position="52"/>
    </location>
</feature>
<comment type="subcellular location">
    <subcellularLocation>
        <location evidence="1">Membrane</location>
        <topology evidence="1">Multi-pass membrane protein</topology>
    </subcellularLocation>
</comment>
<proteinExistence type="predicted"/>
<reference evidence="8" key="1">
    <citation type="submission" date="2021-01" db="EMBL/GenBank/DDBJ databases">
        <title>Tabrizicola alba sp. nov. a motile alkaliphilic bacterium isolated from a soda lake.</title>
        <authorList>
            <person name="Szuroczki S."/>
            <person name="Abbaszade G."/>
            <person name="Schumann P."/>
            <person name="Toth E."/>
        </authorList>
    </citation>
    <scope>NUCLEOTIDE SEQUENCE</scope>
    <source>
        <strain evidence="8">DMG-N-6</strain>
    </source>
</reference>
<evidence type="ECO:0000256" key="4">
    <source>
        <dbReference type="ARBA" id="ARBA00022692"/>
    </source>
</evidence>
<dbReference type="AlphaFoldDB" id="A0A8K0Y0D0"/>
<evidence type="ECO:0000313" key="8">
    <source>
        <dbReference type="EMBL" id="MBL4918060.1"/>
    </source>
</evidence>
<gene>
    <name evidence="8" type="ORF">JL811_12605</name>
</gene>
<dbReference type="InterPro" id="IPR004776">
    <property type="entry name" value="Mem_transp_PIN-like"/>
</dbReference>
<feature type="transmembrane region" description="Helical" evidence="7">
    <location>
        <begin position="261"/>
        <end position="281"/>
    </location>
</feature>
<keyword evidence="6 7" id="KW-0472">Membrane</keyword>
<feature type="transmembrane region" description="Helical" evidence="7">
    <location>
        <begin position="6"/>
        <end position="22"/>
    </location>
</feature>
<protein>
    <submittedName>
        <fullName evidence="8">AEC family transporter</fullName>
    </submittedName>
</protein>
<evidence type="ECO:0000256" key="7">
    <source>
        <dbReference type="SAM" id="Phobius"/>
    </source>
</evidence>
<keyword evidence="3" id="KW-1003">Cell membrane</keyword>
<feature type="transmembrane region" description="Helical" evidence="7">
    <location>
        <begin position="167"/>
        <end position="187"/>
    </location>
</feature>